<dbReference type="InterPro" id="IPR039554">
    <property type="entry name" value="HigA2-like_HTH"/>
</dbReference>
<dbReference type="OrthoDB" id="9788479at2"/>
<dbReference type="InterPro" id="IPR010982">
    <property type="entry name" value="Lambda_DNA-bd_dom_sf"/>
</dbReference>
<dbReference type="SUPFAM" id="SSF47413">
    <property type="entry name" value="lambda repressor-like DNA-binding domains"/>
    <property type="match status" value="1"/>
</dbReference>
<dbReference type="AlphaFoldDB" id="A0A2S7XUR5"/>
<evidence type="ECO:0000313" key="4">
    <source>
        <dbReference type="Proteomes" id="UP000239936"/>
    </source>
</evidence>
<feature type="domain" description="HigA2-like helix-turn-helix" evidence="1">
    <location>
        <begin position="13"/>
        <end position="91"/>
    </location>
</feature>
<organism evidence="3 4">
    <name type="scientific">Chromatium okenii</name>
    <dbReference type="NCBI Taxonomy" id="61644"/>
    <lineage>
        <taxon>Bacteria</taxon>
        <taxon>Pseudomonadati</taxon>
        <taxon>Pseudomonadota</taxon>
        <taxon>Gammaproteobacteria</taxon>
        <taxon>Chromatiales</taxon>
        <taxon>Chromatiaceae</taxon>
        <taxon>Chromatium</taxon>
    </lineage>
</organism>
<name>A0A2S7XUR5_9GAMM</name>
<gene>
    <name evidence="3" type="ORF">CXB77_00915</name>
    <name evidence="2" type="ORF">CXB77_01820</name>
</gene>
<accession>A0A2S7XUR5</accession>
<protein>
    <submittedName>
        <fullName evidence="3">Transcriptional regulator</fullName>
    </submittedName>
</protein>
<evidence type="ECO:0000313" key="3">
    <source>
        <dbReference type="EMBL" id="PQJ97487.1"/>
    </source>
</evidence>
<dbReference type="Gene3D" id="1.10.260.40">
    <property type="entry name" value="lambda repressor-like DNA-binding domains"/>
    <property type="match status" value="1"/>
</dbReference>
<dbReference type="Pfam" id="PF13744">
    <property type="entry name" value="HTH_37"/>
    <property type="match status" value="1"/>
</dbReference>
<dbReference type="EMBL" id="PPGH01000010">
    <property type="protein sequence ID" value="PQJ97487.1"/>
    <property type="molecule type" value="Genomic_DNA"/>
</dbReference>
<evidence type="ECO:0000313" key="2">
    <source>
        <dbReference type="EMBL" id="PQJ97303.1"/>
    </source>
</evidence>
<reference evidence="3 4" key="1">
    <citation type="submission" date="2018-01" db="EMBL/GenBank/DDBJ databases">
        <title>The complete genome sequence of Chromatium okenii LaCa, a purple sulfur bacterium with a turbulent life.</title>
        <authorList>
            <person name="Luedin S.M."/>
            <person name="Liechti N."/>
            <person name="Storelli N."/>
            <person name="Danza F."/>
            <person name="Wittwer M."/>
            <person name="Pothier J.F."/>
            <person name="Tonolla M.A."/>
        </authorList>
    </citation>
    <scope>NUCLEOTIDE SEQUENCE [LARGE SCALE GENOMIC DNA]</scope>
    <source>
        <strain evidence="3 4">LaCa</strain>
    </source>
</reference>
<dbReference type="EMBL" id="PPGH01000013">
    <property type="protein sequence ID" value="PQJ97303.1"/>
    <property type="molecule type" value="Genomic_DNA"/>
</dbReference>
<evidence type="ECO:0000259" key="1">
    <source>
        <dbReference type="Pfam" id="PF13744"/>
    </source>
</evidence>
<dbReference type="GO" id="GO:0003677">
    <property type="term" value="F:DNA binding"/>
    <property type="evidence" value="ECO:0007669"/>
    <property type="project" value="InterPro"/>
</dbReference>
<dbReference type="Proteomes" id="UP000239936">
    <property type="component" value="Unassembled WGS sequence"/>
</dbReference>
<proteinExistence type="predicted"/>
<comment type="caution">
    <text evidence="3">The sequence shown here is derived from an EMBL/GenBank/DDBJ whole genome shotgun (WGS) entry which is preliminary data.</text>
</comment>
<dbReference type="RefSeq" id="WP_105072446.1">
    <property type="nucleotide sequence ID" value="NZ_JAFLKP010000077.1"/>
</dbReference>
<sequence>MTTEYIIESSGDVFTDLGFTTEEANLLRLRAQLITELRMRISRRNWTHQQAAMQLGIEPAQLSDLIRGQEEQFSIDMLITLATRAGCRVELELLPA</sequence>
<keyword evidence="4" id="KW-1185">Reference proteome</keyword>